<name>A0A2W6MVM5_9HELI</name>
<gene>
    <name evidence="1" type="ORF">B6S12_06315</name>
</gene>
<dbReference type="AlphaFoldDB" id="A0A2W6MVM5"/>
<organism evidence="1 2">
    <name type="scientific">Helicobacter valdiviensis</name>
    <dbReference type="NCBI Taxonomy" id="1458358"/>
    <lineage>
        <taxon>Bacteria</taxon>
        <taxon>Pseudomonadati</taxon>
        <taxon>Campylobacterota</taxon>
        <taxon>Epsilonproteobacteria</taxon>
        <taxon>Campylobacterales</taxon>
        <taxon>Helicobacteraceae</taxon>
        <taxon>Helicobacter</taxon>
    </lineage>
</organism>
<dbReference type="EMBL" id="NBIU01000016">
    <property type="protein sequence ID" value="PZT47999.1"/>
    <property type="molecule type" value="Genomic_DNA"/>
</dbReference>
<evidence type="ECO:0000313" key="2">
    <source>
        <dbReference type="Proteomes" id="UP000249746"/>
    </source>
</evidence>
<dbReference type="Gene3D" id="1.25.40.20">
    <property type="entry name" value="Ankyrin repeat-containing domain"/>
    <property type="match status" value="1"/>
</dbReference>
<dbReference type="InterPro" id="IPR036770">
    <property type="entry name" value="Ankyrin_rpt-contain_sf"/>
</dbReference>
<dbReference type="Proteomes" id="UP000249746">
    <property type="component" value="Unassembled WGS sequence"/>
</dbReference>
<keyword evidence="2" id="KW-1185">Reference proteome</keyword>
<accession>A0A2W6MVM5</accession>
<evidence type="ECO:0000313" key="1">
    <source>
        <dbReference type="EMBL" id="PZT47999.1"/>
    </source>
</evidence>
<evidence type="ECO:0008006" key="3">
    <source>
        <dbReference type="Google" id="ProtNLM"/>
    </source>
</evidence>
<comment type="caution">
    <text evidence="1">The sequence shown here is derived from an EMBL/GenBank/DDBJ whole genome shotgun (WGS) entry which is preliminary data.</text>
</comment>
<protein>
    <recommendedName>
        <fullName evidence="3">Ankyrin repeat domain-containing protein</fullName>
    </recommendedName>
</protein>
<proteinExistence type="predicted"/>
<dbReference type="OrthoDB" id="5321366at2"/>
<sequence length="248" mass="28829">MDKKDFSYYLNAMENGNIGELQIFLAVDDEEFINMQDEEGNTLLHHAARLGSDGGVAMLINCNPFIRNNDGETAFSIAHDNDNAYIATMIDRIKERWQEEHGEYEEDESEMDIPFYLTDSKESILEQFEENIDDESLLDTCYGDGMVILQSVLNAWNLSFIDGEMPPVVEILIDKADGDVETLIEGFDNHMEQWENEIWDEPGVYTSTNEDGEEDYRYETDPDEWIREIMPLDQWEELKEQMRAYANK</sequence>
<dbReference type="Pfam" id="PF13857">
    <property type="entry name" value="Ank_5"/>
    <property type="match status" value="1"/>
</dbReference>
<dbReference type="RefSeq" id="WP_111229966.1">
    <property type="nucleotide sequence ID" value="NZ_NBIU01000016.1"/>
</dbReference>
<reference evidence="1 2" key="1">
    <citation type="submission" date="2017-03" db="EMBL/GenBank/DDBJ databases">
        <title>Genomic and clinical evidence uncovers the enterohepatic species Helicobacter valdiviensis as a potential human intestinal pathogen.</title>
        <authorList>
            <person name="Fresia P."/>
            <person name="Jara R."/>
            <person name="Sierra R."/>
            <person name="Ferres I."/>
            <person name="Greif G."/>
            <person name="Iraola G."/>
            <person name="Collado L."/>
        </authorList>
    </citation>
    <scope>NUCLEOTIDE SEQUENCE [LARGE SCALE GENOMIC DNA]</scope>
    <source>
        <strain evidence="1 2">WBE14</strain>
    </source>
</reference>
<dbReference type="SUPFAM" id="SSF48403">
    <property type="entry name" value="Ankyrin repeat"/>
    <property type="match status" value="1"/>
</dbReference>
<dbReference type="InterPro" id="IPR002110">
    <property type="entry name" value="Ankyrin_rpt"/>
</dbReference>